<name>A0A9E7K444_9LILI</name>
<dbReference type="PROSITE" id="PS50821">
    <property type="entry name" value="PAZ"/>
    <property type="match status" value="1"/>
</dbReference>
<dbReference type="GO" id="GO:0003723">
    <property type="term" value="F:RNA binding"/>
    <property type="evidence" value="ECO:0007669"/>
    <property type="project" value="InterPro"/>
</dbReference>
<accession>A0A9E7K444</accession>
<feature type="domain" description="PAZ" evidence="1">
    <location>
        <begin position="1"/>
        <end position="75"/>
    </location>
</feature>
<dbReference type="AlphaFoldDB" id="A0A9E7K444"/>
<reference evidence="2" key="1">
    <citation type="submission" date="2022-05" db="EMBL/GenBank/DDBJ databases">
        <title>The Musa troglodytarum L. genome provides insights into the mechanism of non-climacteric behaviour and enrichment of carotenoids.</title>
        <authorList>
            <person name="Wang J."/>
        </authorList>
    </citation>
    <scope>NUCLEOTIDE SEQUENCE</scope>
    <source>
        <tissue evidence="2">Leaf</tissue>
    </source>
</reference>
<dbReference type="SUPFAM" id="SSF101690">
    <property type="entry name" value="PAZ domain"/>
    <property type="match status" value="1"/>
</dbReference>
<keyword evidence="3" id="KW-1185">Reference proteome</keyword>
<dbReference type="Pfam" id="PF02170">
    <property type="entry name" value="PAZ"/>
    <property type="match status" value="1"/>
</dbReference>
<dbReference type="Gene3D" id="2.170.260.10">
    <property type="entry name" value="paz domain"/>
    <property type="match status" value="1"/>
</dbReference>
<evidence type="ECO:0000259" key="1">
    <source>
        <dbReference type="PROSITE" id="PS50821"/>
    </source>
</evidence>
<sequence length="92" mass="10779">MKPSQFVSFIDYYHQKYNIVLHYPQQPLLLLKQSHNPHNLLLKSRSEDASTGEKVIMEKEQVHARLPPELLVHIDLSTDILKSFYLLPSVMH</sequence>
<proteinExistence type="predicted"/>
<dbReference type="OrthoDB" id="6513042at2759"/>
<evidence type="ECO:0000313" key="2">
    <source>
        <dbReference type="EMBL" id="URE03022.1"/>
    </source>
</evidence>
<dbReference type="InterPro" id="IPR003100">
    <property type="entry name" value="PAZ_dom"/>
</dbReference>
<organism evidence="2 3">
    <name type="scientific">Musa troglodytarum</name>
    <name type="common">fe'i banana</name>
    <dbReference type="NCBI Taxonomy" id="320322"/>
    <lineage>
        <taxon>Eukaryota</taxon>
        <taxon>Viridiplantae</taxon>
        <taxon>Streptophyta</taxon>
        <taxon>Embryophyta</taxon>
        <taxon>Tracheophyta</taxon>
        <taxon>Spermatophyta</taxon>
        <taxon>Magnoliopsida</taxon>
        <taxon>Liliopsida</taxon>
        <taxon>Zingiberales</taxon>
        <taxon>Musaceae</taxon>
        <taxon>Musa</taxon>
    </lineage>
</organism>
<dbReference type="EMBL" id="CP097507">
    <property type="protein sequence ID" value="URE03022.1"/>
    <property type="molecule type" value="Genomic_DNA"/>
</dbReference>
<protein>
    <recommendedName>
        <fullName evidence="1">PAZ domain-containing protein</fullName>
    </recommendedName>
</protein>
<evidence type="ECO:0000313" key="3">
    <source>
        <dbReference type="Proteomes" id="UP001055439"/>
    </source>
</evidence>
<dbReference type="Proteomes" id="UP001055439">
    <property type="component" value="Chromosome 5"/>
</dbReference>
<dbReference type="InterPro" id="IPR036085">
    <property type="entry name" value="PAZ_dom_sf"/>
</dbReference>
<gene>
    <name evidence="2" type="ORF">MUK42_19700</name>
</gene>